<dbReference type="Pfam" id="PF07535">
    <property type="entry name" value="zf-DBF"/>
    <property type="match status" value="1"/>
</dbReference>
<feature type="region of interest" description="Disordered" evidence="5">
    <location>
        <begin position="89"/>
        <end position="124"/>
    </location>
</feature>
<dbReference type="PANTHER" id="PTHR15375:SF26">
    <property type="entry name" value="PROTEIN CHIFFON"/>
    <property type="match status" value="1"/>
</dbReference>
<dbReference type="Proteomes" id="UP001461498">
    <property type="component" value="Unassembled WGS sequence"/>
</dbReference>
<keyword evidence="2 4" id="KW-0863">Zinc-finger</keyword>
<evidence type="ECO:0000256" key="3">
    <source>
        <dbReference type="ARBA" id="ARBA00022833"/>
    </source>
</evidence>
<evidence type="ECO:0000256" key="2">
    <source>
        <dbReference type="ARBA" id="ARBA00022771"/>
    </source>
</evidence>
<dbReference type="GO" id="GO:0031431">
    <property type="term" value="C:Dbf4-dependent protein kinase complex"/>
    <property type="evidence" value="ECO:0007669"/>
    <property type="project" value="TreeGrafter"/>
</dbReference>
<protein>
    <recommendedName>
        <fullName evidence="6">DBF4-type domain-containing protein</fullName>
    </recommendedName>
</protein>
<feature type="region of interest" description="Disordered" evidence="5">
    <location>
        <begin position="615"/>
        <end position="729"/>
    </location>
</feature>
<dbReference type="GO" id="GO:0043539">
    <property type="term" value="F:protein serine/threonine kinase activator activity"/>
    <property type="evidence" value="ECO:0007669"/>
    <property type="project" value="TreeGrafter"/>
</dbReference>
<feature type="region of interest" description="Disordered" evidence="5">
    <location>
        <begin position="392"/>
        <end position="513"/>
    </location>
</feature>
<feature type="domain" description="DBF4-type" evidence="6">
    <location>
        <begin position="256"/>
        <end position="305"/>
    </location>
</feature>
<feature type="compositionally biased region" description="Pro residues" evidence="5">
    <location>
        <begin position="691"/>
        <end position="707"/>
    </location>
</feature>
<dbReference type="PROSITE" id="PS51265">
    <property type="entry name" value="ZF_DBF4"/>
    <property type="match status" value="1"/>
</dbReference>
<keyword evidence="1" id="KW-0479">Metal-binding</keyword>
<keyword evidence="8" id="KW-1185">Reference proteome</keyword>
<feature type="region of interest" description="Disordered" evidence="5">
    <location>
        <begin position="998"/>
        <end position="1057"/>
    </location>
</feature>
<feature type="compositionally biased region" description="Polar residues" evidence="5">
    <location>
        <begin position="565"/>
        <end position="583"/>
    </location>
</feature>
<dbReference type="EMBL" id="JAPXFL010000083">
    <property type="protein sequence ID" value="KAK9496430.1"/>
    <property type="molecule type" value="Genomic_DNA"/>
</dbReference>
<feature type="compositionally biased region" description="Acidic residues" evidence="5">
    <location>
        <begin position="665"/>
        <end position="683"/>
    </location>
</feature>
<dbReference type="Gene3D" id="6.10.250.3410">
    <property type="entry name" value="DBF zinc finger"/>
    <property type="match status" value="1"/>
</dbReference>
<evidence type="ECO:0000256" key="1">
    <source>
        <dbReference type="ARBA" id="ARBA00022723"/>
    </source>
</evidence>
<accession>A0AAW1CFA2</accession>
<organism evidence="7 8">
    <name type="scientific">Rhynocoris fuscipes</name>
    <dbReference type="NCBI Taxonomy" id="488301"/>
    <lineage>
        <taxon>Eukaryota</taxon>
        <taxon>Metazoa</taxon>
        <taxon>Ecdysozoa</taxon>
        <taxon>Arthropoda</taxon>
        <taxon>Hexapoda</taxon>
        <taxon>Insecta</taxon>
        <taxon>Pterygota</taxon>
        <taxon>Neoptera</taxon>
        <taxon>Paraneoptera</taxon>
        <taxon>Hemiptera</taxon>
        <taxon>Heteroptera</taxon>
        <taxon>Panheteroptera</taxon>
        <taxon>Cimicomorpha</taxon>
        <taxon>Reduviidae</taxon>
        <taxon>Harpactorinae</taxon>
        <taxon>Harpactorini</taxon>
        <taxon>Rhynocoris</taxon>
    </lineage>
</organism>
<gene>
    <name evidence="7" type="ORF">O3M35_013271</name>
</gene>
<feature type="compositionally biased region" description="Polar residues" evidence="5">
    <location>
        <begin position="483"/>
        <end position="499"/>
    </location>
</feature>
<feature type="compositionally biased region" description="Acidic residues" evidence="5">
    <location>
        <begin position="626"/>
        <end position="647"/>
    </location>
</feature>
<feature type="compositionally biased region" description="Polar residues" evidence="5">
    <location>
        <begin position="107"/>
        <end position="116"/>
    </location>
</feature>
<dbReference type="GO" id="GO:1901987">
    <property type="term" value="P:regulation of cell cycle phase transition"/>
    <property type="evidence" value="ECO:0007669"/>
    <property type="project" value="TreeGrafter"/>
</dbReference>
<dbReference type="PANTHER" id="PTHR15375">
    <property type="entry name" value="ACTIVATOR OF S-PHASE KINASE-RELATED"/>
    <property type="match status" value="1"/>
</dbReference>
<dbReference type="GO" id="GO:0010571">
    <property type="term" value="P:positive regulation of nuclear cell cycle DNA replication"/>
    <property type="evidence" value="ECO:0007669"/>
    <property type="project" value="TreeGrafter"/>
</dbReference>
<feature type="compositionally biased region" description="Pro residues" evidence="5">
    <location>
        <begin position="463"/>
        <end position="476"/>
    </location>
</feature>
<dbReference type="GO" id="GO:0003676">
    <property type="term" value="F:nucleic acid binding"/>
    <property type="evidence" value="ECO:0007669"/>
    <property type="project" value="InterPro"/>
</dbReference>
<evidence type="ECO:0000313" key="8">
    <source>
        <dbReference type="Proteomes" id="UP001461498"/>
    </source>
</evidence>
<feature type="compositionally biased region" description="Low complexity" evidence="5">
    <location>
        <begin position="1019"/>
        <end position="1057"/>
    </location>
</feature>
<dbReference type="InterPro" id="IPR051590">
    <property type="entry name" value="Replication_Regulatory_Kinase"/>
</dbReference>
<feature type="compositionally biased region" description="Low complexity" evidence="5">
    <location>
        <begin position="648"/>
        <end position="659"/>
    </location>
</feature>
<dbReference type="SMART" id="SM00586">
    <property type="entry name" value="ZnF_DBF"/>
    <property type="match status" value="1"/>
</dbReference>
<feature type="region of interest" description="Disordered" evidence="5">
    <location>
        <begin position="1083"/>
        <end position="1115"/>
    </location>
</feature>
<reference evidence="7 8" key="1">
    <citation type="submission" date="2022-12" db="EMBL/GenBank/DDBJ databases">
        <title>Chromosome-level genome assembly of true bugs.</title>
        <authorList>
            <person name="Ma L."/>
            <person name="Li H."/>
        </authorList>
    </citation>
    <scope>NUCLEOTIDE SEQUENCE [LARGE SCALE GENOMIC DNA]</scope>
    <source>
        <strain evidence="7">Lab_2022b</strain>
    </source>
</reference>
<dbReference type="InterPro" id="IPR006572">
    <property type="entry name" value="Znf_DBF"/>
</dbReference>
<dbReference type="GO" id="GO:0008270">
    <property type="term" value="F:zinc ion binding"/>
    <property type="evidence" value="ECO:0007669"/>
    <property type="project" value="UniProtKB-KW"/>
</dbReference>
<evidence type="ECO:0000259" key="6">
    <source>
        <dbReference type="PROSITE" id="PS51265"/>
    </source>
</evidence>
<dbReference type="AlphaFoldDB" id="A0AAW1CFA2"/>
<feature type="compositionally biased region" description="Polar residues" evidence="5">
    <location>
        <begin position="1101"/>
        <end position="1114"/>
    </location>
</feature>
<evidence type="ECO:0000256" key="5">
    <source>
        <dbReference type="SAM" id="MobiDB-lite"/>
    </source>
</evidence>
<dbReference type="InterPro" id="IPR038545">
    <property type="entry name" value="Znf_DBF_sf"/>
</dbReference>
<evidence type="ECO:0000313" key="7">
    <source>
        <dbReference type="EMBL" id="KAK9496430.1"/>
    </source>
</evidence>
<sequence length="1135" mass="126538">MVSPYKKKKLDKKGRVPALEEVNPLKCPGNRRTRTSIKPLTDKKFYLDIKNHASLKKIEAKLTSLGARLELFLVREVDYVVTDREDYPRVGGRHQQVPTPSPLPSFCSVSPATPTSPHDGLASKRTRSRAEAMLERVRHQPQTKDTADILDNAVTWRIPIYPLPRFINWLEKVAKKAEKLYDNGGKIVEKGVRELRGTYLKVETSSRPEFKQFNNWPTLGLHKENNAQQNNRNHSNECQRMTRKAGKAAKEASSAPGGGNGYCEMCRIHYDHLDSHVTSVEHLKLVSDPNHYSHLDSIIAQHNLGVTSVRKSLRIAKSPPPFLPPEMGGRQSSETINNHSNVNHHNHPPPTASSPQINGHLTRSKAAANALNSQTPPQPTVHLQCNGSVLERRRSKTQSRGDSPTHTTRHQSHHESTTPGRRPVTPPSTPVYQEHNLRPRRTTPRRTTPPPPPPSVTTTFSTPAPPKETTPPPQPPVTRQHQHSPNVIPSPHQNTTPNQPIVKPTLPPPRRTSRVVRKRLSVEEKLIEDNKSYYKVEVLSSKLRSTEYFISQNKVEAQTNNRINGTVSGTTVVQPDSKSQSKTPVKAPVVVRFKKVRKTELAVLSDEAESFMFGEPKKAASIESSDSSDDDDDDDERSTGAGDDDVDNSTSNNTTLSTSRAKVEQDDDDDDDDDDDEDDDDDDVKPSLPVLRPPSSPSHTGPPPSSPPRLQHIKEEPDDSSIEKKDITFSFDRAPLREPWLETYRRQDEGNEIYIPQYHSYPSLLLPYQIPQERHFKKYQSGDITGSVVSGVYPASGSGRRKGRLSKVIDDRPRKSPRCHASTLAIMSSLMRRHRPGRECERPFTYEEDSSLASDIIESSSNSERLVTPQQTSSTGNTCGSIFQQAVLSAVLNPEGIDRIGEALLNGKTEISTIEPCLAVDPKAISDGISFVNNSKKGLQMDVSTLIDTYHQCTSLEVAALEKAPPRPFESVRFGADSCASSDCSDVFGFLDDGRVVSKKRKRKRNMTGWPQPKRKIVNNHNNNNNNNNNSNNNNNNNSNSNNTTTPARLTTTTSTVATSSTLKDILEDEPPVDINQFECIVNSSGDDESPKRRGRPPKTRLSSLNNSPSTPMFVSSPLRRKVHKLFAHRRSYLK</sequence>
<feature type="region of interest" description="Disordered" evidence="5">
    <location>
        <begin position="317"/>
        <end position="358"/>
    </location>
</feature>
<keyword evidence="3" id="KW-0862">Zinc</keyword>
<name>A0AAW1CFA2_9HEMI</name>
<feature type="region of interest" description="Disordered" evidence="5">
    <location>
        <begin position="565"/>
        <end position="584"/>
    </location>
</feature>
<evidence type="ECO:0000256" key="4">
    <source>
        <dbReference type="PROSITE-ProRule" id="PRU00600"/>
    </source>
</evidence>
<comment type="caution">
    <text evidence="7">The sequence shown here is derived from an EMBL/GenBank/DDBJ whole genome shotgun (WGS) entry which is preliminary data.</text>
</comment>
<proteinExistence type="predicted"/>